<keyword evidence="2" id="KW-0805">Transcription regulation</keyword>
<evidence type="ECO:0000256" key="5">
    <source>
        <dbReference type="ARBA" id="ARBA00023242"/>
    </source>
</evidence>
<dbReference type="EMBL" id="OX459120">
    <property type="protein sequence ID" value="CAI9099525.1"/>
    <property type="molecule type" value="Genomic_DNA"/>
</dbReference>
<dbReference type="AlphaFoldDB" id="A0AAV1CX26"/>
<dbReference type="SUPFAM" id="SSF101936">
    <property type="entry name" value="DNA-binding pseudobarrel domain"/>
    <property type="match status" value="1"/>
</dbReference>
<accession>A0AAV1CX26</accession>
<reference evidence="6" key="1">
    <citation type="submission" date="2023-03" db="EMBL/GenBank/DDBJ databases">
        <authorList>
            <person name="Julca I."/>
        </authorList>
    </citation>
    <scope>NUCLEOTIDE SEQUENCE</scope>
</reference>
<proteinExistence type="predicted"/>
<gene>
    <name evidence="6" type="ORF">OLC1_LOCUS9531</name>
</gene>
<evidence type="ECO:0000313" key="7">
    <source>
        <dbReference type="Proteomes" id="UP001161247"/>
    </source>
</evidence>
<sequence>MPSLFSRKNPQGYVYLRTNFGDFSVKLLITRKGRGRLCCGRFLEFIRSSGLVSGSKFHIIVVEDYILKFITYDHWGVQNFDYCRQPILPGGVRFFLEIVDGSYDKALISKTFWSYFMFTRPHDRFMVDDGEVIWHFDLARDSGEIVGFSGMQWQTFYGSWDINVGYHVVISLTGDKFFRATIFYLTGFSVQNSYVSSDLSNGDDDEPFSMFPYVRDNFYHYHLDEQPVPTYLVVRHGLMGKSKTLLFYDGYPKTFDMDLHHGDFEVYYNDQAVRAVNIHCNWFGFFKKTNINMGTRLIISIESNLFEEDSSVLVLSVKQFNRFDDLD</sequence>
<comment type="subcellular location">
    <subcellularLocation>
        <location evidence="1">Nucleus</location>
    </subcellularLocation>
</comment>
<dbReference type="GO" id="GO:0005634">
    <property type="term" value="C:nucleus"/>
    <property type="evidence" value="ECO:0007669"/>
    <property type="project" value="UniProtKB-SubCell"/>
</dbReference>
<dbReference type="InterPro" id="IPR015300">
    <property type="entry name" value="DNA-bd_pseudobarrel_sf"/>
</dbReference>
<protein>
    <submittedName>
        <fullName evidence="6">OLC1v1036363C1</fullName>
    </submittedName>
</protein>
<keyword evidence="3" id="KW-0238">DNA-binding</keyword>
<organism evidence="6 7">
    <name type="scientific">Oldenlandia corymbosa var. corymbosa</name>
    <dbReference type="NCBI Taxonomy" id="529605"/>
    <lineage>
        <taxon>Eukaryota</taxon>
        <taxon>Viridiplantae</taxon>
        <taxon>Streptophyta</taxon>
        <taxon>Embryophyta</taxon>
        <taxon>Tracheophyta</taxon>
        <taxon>Spermatophyta</taxon>
        <taxon>Magnoliopsida</taxon>
        <taxon>eudicotyledons</taxon>
        <taxon>Gunneridae</taxon>
        <taxon>Pentapetalae</taxon>
        <taxon>asterids</taxon>
        <taxon>lamiids</taxon>
        <taxon>Gentianales</taxon>
        <taxon>Rubiaceae</taxon>
        <taxon>Rubioideae</taxon>
        <taxon>Spermacoceae</taxon>
        <taxon>Hedyotis-Oldenlandia complex</taxon>
        <taxon>Oldenlandia</taxon>
    </lineage>
</organism>
<dbReference type="Proteomes" id="UP001161247">
    <property type="component" value="Chromosome 3"/>
</dbReference>
<name>A0AAV1CX26_OLDCO</name>
<dbReference type="GO" id="GO:0003677">
    <property type="term" value="F:DNA binding"/>
    <property type="evidence" value="ECO:0007669"/>
    <property type="project" value="UniProtKB-KW"/>
</dbReference>
<keyword evidence="7" id="KW-1185">Reference proteome</keyword>
<evidence type="ECO:0000256" key="1">
    <source>
        <dbReference type="ARBA" id="ARBA00004123"/>
    </source>
</evidence>
<evidence type="ECO:0000256" key="4">
    <source>
        <dbReference type="ARBA" id="ARBA00023163"/>
    </source>
</evidence>
<keyword evidence="4" id="KW-0804">Transcription</keyword>
<evidence type="ECO:0000313" key="6">
    <source>
        <dbReference type="EMBL" id="CAI9099525.1"/>
    </source>
</evidence>
<evidence type="ECO:0000256" key="2">
    <source>
        <dbReference type="ARBA" id="ARBA00023015"/>
    </source>
</evidence>
<keyword evidence="5" id="KW-0539">Nucleus</keyword>
<evidence type="ECO:0000256" key="3">
    <source>
        <dbReference type="ARBA" id="ARBA00023125"/>
    </source>
</evidence>